<organism evidence="2 3">
    <name type="scientific">Candidatus Dojkabacteria bacterium CG_4_10_14_0_2_um_filter_Dojkabacteria_WS6_41_15</name>
    <dbReference type="NCBI Taxonomy" id="2014249"/>
    <lineage>
        <taxon>Bacteria</taxon>
        <taxon>Candidatus Dojkabacteria</taxon>
    </lineage>
</organism>
<name>A0A2M7W2I5_9BACT</name>
<protein>
    <submittedName>
        <fullName evidence="2">Uncharacterized protein</fullName>
    </submittedName>
</protein>
<evidence type="ECO:0000313" key="3">
    <source>
        <dbReference type="Proteomes" id="UP000228952"/>
    </source>
</evidence>
<accession>A0A2M7W2I5</accession>
<comment type="caution">
    <text evidence="2">The sequence shown here is derived from an EMBL/GenBank/DDBJ whole genome shotgun (WGS) entry which is preliminary data.</text>
</comment>
<keyword evidence="1" id="KW-0812">Transmembrane</keyword>
<reference evidence="3" key="1">
    <citation type="submission" date="2017-09" db="EMBL/GenBank/DDBJ databases">
        <title>Depth-based differentiation of microbial function through sediment-hosted aquifers and enrichment of novel symbionts in the deep terrestrial subsurface.</title>
        <authorList>
            <person name="Probst A.J."/>
            <person name="Ladd B."/>
            <person name="Jarett J.K."/>
            <person name="Geller-Mcgrath D.E."/>
            <person name="Sieber C.M.K."/>
            <person name="Emerson J.B."/>
            <person name="Anantharaman K."/>
            <person name="Thomas B.C."/>
            <person name="Malmstrom R."/>
            <person name="Stieglmeier M."/>
            <person name="Klingl A."/>
            <person name="Woyke T."/>
            <person name="Ryan C.M."/>
            <person name="Banfield J.F."/>
        </authorList>
    </citation>
    <scope>NUCLEOTIDE SEQUENCE [LARGE SCALE GENOMIC DNA]</scope>
</reference>
<dbReference type="EMBL" id="PFQB01000033">
    <property type="protein sequence ID" value="PJA14863.1"/>
    <property type="molecule type" value="Genomic_DNA"/>
</dbReference>
<evidence type="ECO:0000313" key="2">
    <source>
        <dbReference type="EMBL" id="PJA14863.1"/>
    </source>
</evidence>
<dbReference type="Proteomes" id="UP000228952">
    <property type="component" value="Unassembled WGS sequence"/>
</dbReference>
<dbReference type="AlphaFoldDB" id="A0A2M7W2I5"/>
<gene>
    <name evidence="2" type="ORF">COX64_01490</name>
</gene>
<proteinExistence type="predicted"/>
<keyword evidence="1" id="KW-0472">Membrane</keyword>
<evidence type="ECO:0000256" key="1">
    <source>
        <dbReference type="SAM" id="Phobius"/>
    </source>
</evidence>
<keyword evidence="1" id="KW-1133">Transmembrane helix</keyword>
<sequence length="1203" mass="126127">MYWIFVHFVEKLKSDTRNKTIKYWVILGFFLGITFSFMAARYLNSDKNKIDRTNAQQQVQDLTIANFSSPDISQWNNNAGYLTEVNYSQLKNGAGLFLDYRPNNVACTQNQVLRYEADLNHWICGNTDSGNIPAMGELTATDFVSQNISQWTNNAGYITGLTQSQIANGTGIYSDYRPNNVACTQNQVLKYDAGLNHWVCANDAGGSALAWGGISGTLADQTDLNSALGNKLDLVATFGGDVTGTYDNLAIADDSHAHTGVTISGLGTANFTSTNISQWTNDSGYISGLNFSQVANGTGVYLNYKPNDIACDHNQVLKYDASLTHWVCGDDTGAGVVAWGTLTGTLSDQTDLSTALSSKLNLTASFGGDISGTYDNIAIANDSHAHTGATVSGLGTSNFTSANISQWTNDSGFITGVDVSQVANGAGKYSNYKPNDVACAEGQVLKYDATNARWTCGSDNTGAGGGEAGTQYIHIRDQKAQNTNGGGFTLGAWRTRDLNTILSDETGVVTLSSNQITLPAGTYRVNIIAPAVMVSNHQAILKNITDNTTTLVGTSEYNRTGGTYYAQTLSTIKGSFTIASPKVFEVQHMSSGTNAADGFGHAANVTTEVYTDAEFWKNGSAGVGSVTVGSMTGTSLFADATASNQWLGLGAGAGRVEFDDQTTDEINFLDANIGIGTSTPQHKLDVNGNIGLAASGYLNFGATDSSTGYGFRDNAGIMEYKDSTGTWTALNSLGGGGGASVVASVTTVQTRTQGIYAATGSGDGTPVTPLNIVLTPKKAGNKIILEWMVNGEVNYNTVYNVTRNGVVLPNSNDGANRWSGIATSAYDQDEASTPNNMTIKIVDENSLNVESTYSLLIRSSNAYTVNFSLNRTLASTGGDSYEVMLSTGTATEIDPSATPTSGTVTVGTMTGTSLFADATASNQWLGLGAGAGRIEFDDQTTDEINFLDTNIGIGTSTPQHKLDINGNIGLASSGYLNFGATDGTSGYGIRDDSGIIQAKNSGGTWATVTTESPFAGTLVQQAVNGQSTTALGVTLGSTPTVGNTLIAFIGNTSARTVTLSQTNVTWTKVTNFINGSAALDVWIGTISASAGTTVTITGSGASWLGANVTEWTGLTGTVVQSHITSGTGSVQSTKQFLPTSGNLVVGLSVMTTGATDFASFGGTDLIGGGNWTFPIYVKPIREHTQFMWSAGSGSWVAFIMEIK</sequence>
<feature type="transmembrane region" description="Helical" evidence="1">
    <location>
        <begin position="21"/>
        <end position="43"/>
    </location>
</feature>